<evidence type="ECO:0008006" key="5">
    <source>
        <dbReference type="Google" id="ProtNLM"/>
    </source>
</evidence>
<evidence type="ECO:0000313" key="4">
    <source>
        <dbReference type="Proteomes" id="UP001319874"/>
    </source>
</evidence>
<reference evidence="3 4" key="1">
    <citation type="journal article" date="2022" name="Front. Microbiol.">
        <title>Identification and characterization of a novel class of self-sufficient cytochrome P450 hydroxylase involved in cyclohexanecarboxylate degradation in Paraburkholderia terrae strain KU-64.</title>
        <authorList>
            <person name="Yamamoto T."/>
            <person name="Hasegawa Y."/>
            <person name="Iwaki H."/>
        </authorList>
    </citation>
    <scope>NUCLEOTIDE SEQUENCE [LARGE SCALE GENOMIC DNA]</scope>
    <source>
        <strain evidence="3 4">KU-64</strain>
    </source>
</reference>
<dbReference type="InterPro" id="IPR002909">
    <property type="entry name" value="IPT_dom"/>
</dbReference>
<protein>
    <recommendedName>
        <fullName evidence="5">DUF4255 domain-containing protein</fullName>
    </recommendedName>
</protein>
<dbReference type="EMBL" id="AP024957">
    <property type="protein sequence ID" value="BCZ84356.1"/>
    <property type="molecule type" value="Genomic_DNA"/>
</dbReference>
<dbReference type="Pfam" id="PF14065">
    <property type="entry name" value="Pvc16_N"/>
    <property type="match status" value="1"/>
</dbReference>
<name>A0ABM7TZS2_9BURK</name>
<evidence type="ECO:0000259" key="1">
    <source>
        <dbReference type="Pfam" id="PF01833"/>
    </source>
</evidence>
<organism evidence="3 4">
    <name type="scientific">Paraburkholderia terrae</name>
    <dbReference type="NCBI Taxonomy" id="311230"/>
    <lineage>
        <taxon>Bacteria</taxon>
        <taxon>Pseudomonadati</taxon>
        <taxon>Pseudomonadota</taxon>
        <taxon>Betaproteobacteria</taxon>
        <taxon>Burkholderiales</taxon>
        <taxon>Burkholderiaceae</taxon>
        <taxon>Paraburkholderia</taxon>
    </lineage>
</organism>
<accession>A0ABM7TZS2</accession>
<evidence type="ECO:0000259" key="2">
    <source>
        <dbReference type="Pfam" id="PF14065"/>
    </source>
</evidence>
<dbReference type="Pfam" id="PF01833">
    <property type="entry name" value="TIG"/>
    <property type="match status" value="1"/>
</dbReference>
<dbReference type="InterPro" id="IPR025351">
    <property type="entry name" value="Pvc16_N"/>
</dbReference>
<keyword evidence="4" id="KW-1185">Reference proteome</keyword>
<gene>
    <name evidence="3" type="ORF">PTKU64_80310</name>
</gene>
<dbReference type="Gene3D" id="2.60.40.10">
    <property type="entry name" value="Immunoglobulins"/>
    <property type="match status" value="1"/>
</dbReference>
<dbReference type="Proteomes" id="UP001319874">
    <property type="component" value="Chromosome 3"/>
</dbReference>
<feature type="domain" description="Pvc16 N-terminal" evidence="2">
    <location>
        <begin position="14"/>
        <end position="205"/>
    </location>
</feature>
<dbReference type="InterPro" id="IPR013783">
    <property type="entry name" value="Ig-like_fold"/>
</dbReference>
<sequence>MSTALAIAATSRVIAAMVDDAVAAARLAMPFLGGATTTTAPPDHLVTGTDGEVTNLNLFLYHVTYNQGWREAGLPTRGSDGSQVGRAPLAIDLHYLMSAYSAGDYEAQIMLGIGMQAMHEIPVLFRGKIANVFSNPATPVDRVLASADLANQIEMVKIVPQQIGTDELSKLWTAFQSKFRVSAAYAVSVLLIESKVPVVAPLPVLSRNVVVLPLAGPVIDVIEPQSVPFAAGAALTLTGTNLAGSNTFVVFDGAPDAPQKPSASGDGASVSVTLPALNAGINTLRVVQQIDLGTTPKTAFAESNVASFILQPRIRRAAGPGQYLITVGAADNTVKPPRVPVTVTLDPSLGPKQKVSLLLSPLNPPAPLSARSYAFDADADGISGPNTVTVKTQGVAAGDYLVRIRVDGADSPFDIDPGTHAFSAPKVTL</sequence>
<feature type="domain" description="IPT/TIG" evidence="1">
    <location>
        <begin position="217"/>
        <end position="289"/>
    </location>
</feature>
<proteinExistence type="predicted"/>
<dbReference type="RefSeq" id="WP_229516117.1">
    <property type="nucleotide sequence ID" value="NZ_AP024957.1"/>
</dbReference>
<evidence type="ECO:0000313" key="3">
    <source>
        <dbReference type="EMBL" id="BCZ84356.1"/>
    </source>
</evidence>